<comment type="caution">
    <text evidence="2">The sequence shown here is derived from an EMBL/GenBank/DDBJ whole genome shotgun (WGS) entry which is preliminary data.</text>
</comment>
<accession>A0A7X5TRQ2</accession>
<protein>
    <recommendedName>
        <fullName evidence="4">Late embryogenesis abundant protein</fullName>
    </recommendedName>
</protein>
<dbReference type="Proteomes" id="UP000518878">
    <property type="component" value="Unassembled WGS sequence"/>
</dbReference>
<dbReference type="RefSeq" id="WP_166700900.1">
    <property type="nucleotide sequence ID" value="NZ_JAAQTL010000002.1"/>
</dbReference>
<sequence length="166" mass="17494">MTSIVRHPLIRAVLLAGLALLVACGPAKKSVFPPTVTLQEVAAKPGGPWHVTLRIRNNSYGGMSFETFQGTLRVGDLGGVLLDAKVDQDIPSFAADVASIDLLPTAEMSKALAELAAKGSSGALAYSIDGRITATPEKEKESHSYPVRGKSWLSPVPGIPDTYRSP</sequence>
<name>A0A7X5TRQ2_9GAMM</name>
<evidence type="ECO:0008006" key="4">
    <source>
        <dbReference type="Google" id="ProtNLM"/>
    </source>
</evidence>
<dbReference type="AlphaFoldDB" id="A0A7X5TRQ2"/>
<dbReference type="EMBL" id="JAAQTL010000002">
    <property type="protein sequence ID" value="NID17104.1"/>
    <property type="molecule type" value="Genomic_DNA"/>
</dbReference>
<organism evidence="2 3">
    <name type="scientific">Luteibacter yeojuensis</name>
    <dbReference type="NCBI Taxonomy" id="345309"/>
    <lineage>
        <taxon>Bacteria</taxon>
        <taxon>Pseudomonadati</taxon>
        <taxon>Pseudomonadota</taxon>
        <taxon>Gammaproteobacteria</taxon>
        <taxon>Lysobacterales</taxon>
        <taxon>Rhodanobacteraceae</taxon>
        <taxon>Luteibacter</taxon>
    </lineage>
</organism>
<dbReference type="PROSITE" id="PS51257">
    <property type="entry name" value="PROKAR_LIPOPROTEIN"/>
    <property type="match status" value="1"/>
</dbReference>
<evidence type="ECO:0000313" key="2">
    <source>
        <dbReference type="EMBL" id="NID17104.1"/>
    </source>
</evidence>
<keyword evidence="3" id="KW-1185">Reference proteome</keyword>
<proteinExistence type="predicted"/>
<reference evidence="2 3" key="1">
    <citation type="journal article" date="2006" name="Int. J. Syst. Evol. Microbiol.">
        <title>Dyella yeojuensis sp. nov., isolated from greenhouse soil in Korea.</title>
        <authorList>
            <person name="Kim B.Y."/>
            <person name="Weon H.Y."/>
            <person name="Lee K.H."/>
            <person name="Seok S.J."/>
            <person name="Kwon S.W."/>
            <person name="Go S.J."/>
            <person name="Stackebrandt E."/>
        </authorList>
    </citation>
    <scope>NUCLEOTIDE SEQUENCE [LARGE SCALE GENOMIC DNA]</scope>
    <source>
        <strain evidence="2 3">DSM 17673</strain>
    </source>
</reference>
<feature type="region of interest" description="Disordered" evidence="1">
    <location>
        <begin position="135"/>
        <end position="166"/>
    </location>
</feature>
<evidence type="ECO:0000256" key="1">
    <source>
        <dbReference type="SAM" id="MobiDB-lite"/>
    </source>
</evidence>
<gene>
    <name evidence="2" type="ORF">HBF32_16625</name>
</gene>
<evidence type="ECO:0000313" key="3">
    <source>
        <dbReference type="Proteomes" id="UP000518878"/>
    </source>
</evidence>